<dbReference type="Pfam" id="PF00808">
    <property type="entry name" value="CBFD_NFYB_HMF"/>
    <property type="match status" value="1"/>
</dbReference>
<reference evidence="8" key="1">
    <citation type="submission" date="2020-07" db="EMBL/GenBank/DDBJ databases">
        <title>Genome sequence and genetic diversity analysis of an under-domesticated orphan crop, white fonio (Digitaria exilis).</title>
        <authorList>
            <person name="Bennetzen J.L."/>
            <person name="Chen S."/>
            <person name="Ma X."/>
            <person name="Wang X."/>
            <person name="Yssel A.E.J."/>
            <person name="Chaluvadi S.R."/>
            <person name="Johnson M."/>
            <person name="Gangashetty P."/>
            <person name="Hamidou F."/>
            <person name="Sanogo M.D."/>
            <person name="Zwaenepoel A."/>
            <person name="Wallace J."/>
            <person name="Van De Peer Y."/>
            <person name="Van Deynze A."/>
        </authorList>
    </citation>
    <scope>NUCLEOTIDE SEQUENCE</scope>
    <source>
        <tissue evidence="8">Leaves</tissue>
    </source>
</reference>
<keyword evidence="3" id="KW-0238">DNA-binding</keyword>
<dbReference type="GO" id="GO:0000976">
    <property type="term" value="F:transcription cis-regulatory region binding"/>
    <property type="evidence" value="ECO:0007669"/>
    <property type="project" value="TreeGrafter"/>
</dbReference>
<dbReference type="PANTHER" id="PTHR10252:SF124">
    <property type="entry name" value="NUCLEAR TRANSCRIPTION FACTOR Y SUBUNIT C-10"/>
    <property type="match status" value="1"/>
</dbReference>
<dbReference type="GO" id="GO:0005634">
    <property type="term" value="C:nucleus"/>
    <property type="evidence" value="ECO:0007669"/>
    <property type="project" value="UniProtKB-SubCell"/>
</dbReference>
<dbReference type="InterPro" id="IPR050568">
    <property type="entry name" value="Transcr_DNA_Rep_Reg"/>
</dbReference>
<keyword evidence="5" id="KW-0539">Nucleus</keyword>
<organism evidence="8 9">
    <name type="scientific">Digitaria exilis</name>
    <dbReference type="NCBI Taxonomy" id="1010633"/>
    <lineage>
        <taxon>Eukaryota</taxon>
        <taxon>Viridiplantae</taxon>
        <taxon>Streptophyta</taxon>
        <taxon>Embryophyta</taxon>
        <taxon>Tracheophyta</taxon>
        <taxon>Spermatophyta</taxon>
        <taxon>Magnoliopsida</taxon>
        <taxon>Liliopsida</taxon>
        <taxon>Poales</taxon>
        <taxon>Poaceae</taxon>
        <taxon>PACMAD clade</taxon>
        <taxon>Panicoideae</taxon>
        <taxon>Panicodae</taxon>
        <taxon>Paniceae</taxon>
        <taxon>Anthephorinae</taxon>
        <taxon>Digitaria</taxon>
    </lineage>
</organism>
<evidence type="ECO:0000313" key="8">
    <source>
        <dbReference type="EMBL" id="KAF8662588.1"/>
    </source>
</evidence>
<protein>
    <recommendedName>
        <fullName evidence="7">Transcription factor CBF/NF-Y/archaeal histone domain-containing protein</fullName>
    </recommendedName>
</protein>
<dbReference type="GO" id="GO:0046982">
    <property type="term" value="F:protein heterodimerization activity"/>
    <property type="evidence" value="ECO:0007669"/>
    <property type="project" value="InterPro"/>
</dbReference>
<dbReference type="InterPro" id="IPR009072">
    <property type="entry name" value="Histone-fold"/>
</dbReference>
<gene>
    <name evidence="8" type="ORF">HU200_056188</name>
</gene>
<dbReference type="EMBL" id="JACEFO010002380">
    <property type="protein sequence ID" value="KAF8662588.1"/>
    <property type="molecule type" value="Genomic_DNA"/>
</dbReference>
<feature type="domain" description="Transcription factor CBF/NF-Y/archaeal histone" evidence="7">
    <location>
        <begin position="182"/>
        <end position="245"/>
    </location>
</feature>
<evidence type="ECO:0000256" key="5">
    <source>
        <dbReference type="ARBA" id="ARBA00023242"/>
    </source>
</evidence>
<dbReference type="CDD" id="cd22908">
    <property type="entry name" value="HFD_NFYC-like"/>
    <property type="match status" value="1"/>
</dbReference>
<evidence type="ECO:0000259" key="7">
    <source>
        <dbReference type="Pfam" id="PF00808"/>
    </source>
</evidence>
<evidence type="ECO:0000256" key="6">
    <source>
        <dbReference type="ARBA" id="ARBA00038129"/>
    </source>
</evidence>
<dbReference type="FunFam" id="1.10.20.10:FF:000006">
    <property type="entry name" value="Nuclear transcription factor Y subunit gamma"/>
    <property type="match status" value="1"/>
</dbReference>
<comment type="subcellular location">
    <subcellularLocation>
        <location evidence="1">Nucleus</location>
    </subcellularLocation>
</comment>
<dbReference type="PANTHER" id="PTHR10252">
    <property type="entry name" value="HISTONE-LIKE TRANSCRIPTION FACTOR CCAAT-RELATED"/>
    <property type="match status" value="1"/>
</dbReference>
<evidence type="ECO:0000256" key="3">
    <source>
        <dbReference type="ARBA" id="ARBA00023125"/>
    </source>
</evidence>
<dbReference type="SUPFAM" id="SSF47113">
    <property type="entry name" value="Histone-fold"/>
    <property type="match status" value="1"/>
</dbReference>
<keyword evidence="4" id="KW-0804">Transcription</keyword>
<evidence type="ECO:0000256" key="1">
    <source>
        <dbReference type="ARBA" id="ARBA00004123"/>
    </source>
</evidence>
<dbReference type="InterPro" id="IPR003958">
    <property type="entry name" value="CBFA_NFYB_domain"/>
</dbReference>
<dbReference type="Proteomes" id="UP000636709">
    <property type="component" value="Unassembled WGS sequence"/>
</dbReference>
<evidence type="ECO:0000313" key="9">
    <source>
        <dbReference type="Proteomes" id="UP000636709"/>
    </source>
</evidence>
<dbReference type="GO" id="GO:0006355">
    <property type="term" value="P:regulation of DNA-templated transcription"/>
    <property type="evidence" value="ECO:0007669"/>
    <property type="project" value="TreeGrafter"/>
</dbReference>
<evidence type="ECO:0000256" key="4">
    <source>
        <dbReference type="ARBA" id="ARBA00023163"/>
    </source>
</evidence>
<comment type="similarity">
    <text evidence="6">Belongs to the NFYC/HAP5 subunit family.</text>
</comment>
<comment type="caution">
    <text evidence="8">The sequence shown here is derived from an EMBL/GenBank/DDBJ whole genome shotgun (WGS) entry which is preliminary data.</text>
</comment>
<dbReference type="OrthoDB" id="636685at2759"/>
<dbReference type="AlphaFoldDB" id="A0A835AHT5"/>
<accession>A0A835AHT5</accession>
<keyword evidence="9" id="KW-1185">Reference proteome</keyword>
<sequence>MDQHSETNADGGATYVGDISASYGLTYQPLPVPASQGAMAYRATMMPQLLNQQPSHATGTEGVAYRATILQPSLLNQQPSHATGTEGGISCETPSAYALTPYNGQPAALASMPPSSSAGTSFLSIPVSHGSAAGDHQAAIPPPLSSNPHAIALQQHLHEQLQAFWVGQVAEAEATRELKFHSMPLARIKKIMRADEDVKMIAAETPVLFAKACEMFILELTMRAWLHTDATKRRTVQRSNVAAAIAGYEMFDFLMDVVPEELTVAGVVPPPPQTPAAMAAPGQVDPPMHVPFPMYGNEQMWPIMEYQQQQQNSDGGQGE</sequence>
<evidence type="ECO:0000256" key="2">
    <source>
        <dbReference type="ARBA" id="ARBA00023015"/>
    </source>
</evidence>
<proteinExistence type="inferred from homology"/>
<keyword evidence="2" id="KW-0805">Transcription regulation</keyword>
<dbReference type="Gene3D" id="1.10.20.10">
    <property type="entry name" value="Histone, subunit A"/>
    <property type="match status" value="1"/>
</dbReference>
<name>A0A835AHT5_9POAL</name>